<gene>
    <name evidence="2" type="ORF">SKAU_G00349010</name>
</gene>
<reference evidence="2" key="1">
    <citation type="journal article" date="2023" name="Science">
        <title>Genome structures resolve the early diversification of teleost fishes.</title>
        <authorList>
            <person name="Parey E."/>
            <person name="Louis A."/>
            <person name="Montfort J."/>
            <person name="Bouchez O."/>
            <person name="Roques C."/>
            <person name="Iampietro C."/>
            <person name="Lluch J."/>
            <person name="Castinel A."/>
            <person name="Donnadieu C."/>
            <person name="Desvignes T."/>
            <person name="Floi Bucao C."/>
            <person name="Jouanno E."/>
            <person name="Wen M."/>
            <person name="Mejri S."/>
            <person name="Dirks R."/>
            <person name="Jansen H."/>
            <person name="Henkel C."/>
            <person name="Chen W.J."/>
            <person name="Zahm M."/>
            <person name="Cabau C."/>
            <person name="Klopp C."/>
            <person name="Thompson A.W."/>
            <person name="Robinson-Rechavi M."/>
            <person name="Braasch I."/>
            <person name="Lecointre G."/>
            <person name="Bobe J."/>
            <person name="Postlethwait J.H."/>
            <person name="Berthelot C."/>
            <person name="Roest Crollius H."/>
            <person name="Guiguen Y."/>
        </authorList>
    </citation>
    <scope>NUCLEOTIDE SEQUENCE</scope>
    <source>
        <strain evidence="2">WJC10195</strain>
    </source>
</reference>
<organism evidence="2 3">
    <name type="scientific">Synaphobranchus kaupii</name>
    <name type="common">Kaup's arrowtooth eel</name>
    <dbReference type="NCBI Taxonomy" id="118154"/>
    <lineage>
        <taxon>Eukaryota</taxon>
        <taxon>Metazoa</taxon>
        <taxon>Chordata</taxon>
        <taxon>Craniata</taxon>
        <taxon>Vertebrata</taxon>
        <taxon>Euteleostomi</taxon>
        <taxon>Actinopterygii</taxon>
        <taxon>Neopterygii</taxon>
        <taxon>Teleostei</taxon>
        <taxon>Anguilliformes</taxon>
        <taxon>Synaphobranchidae</taxon>
        <taxon>Synaphobranchus</taxon>
    </lineage>
</organism>
<accession>A0A9Q1EK46</accession>
<name>A0A9Q1EK46_SYNKA</name>
<sequence length="98" mass="11140">MRRRRRGYGRRPKMRKALGHVTNPPAPHWLLSEMFCAAETGVKDLHCYGKGPTVVFGPTHTKPAPLYTEPKETEMLDKQEYIRKGSALLAAQHEQLAK</sequence>
<dbReference type="Proteomes" id="UP001152622">
    <property type="component" value="Chromosome 16"/>
</dbReference>
<dbReference type="AlphaFoldDB" id="A0A9Q1EK46"/>
<feature type="compositionally biased region" description="Basic residues" evidence="1">
    <location>
        <begin position="1"/>
        <end position="18"/>
    </location>
</feature>
<protein>
    <submittedName>
        <fullName evidence="2">Uncharacterized protein</fullName>
    </submittedName>
</protein>
<proteinExistence type="predicted"/>
<feature type="region of interest" description="Disordered" evidence="1">
    <location>
        <begin position="1"/>
        <end position="21"/>
    </location>
</feature>
<evidence type="ECO:0000313" key="2">
    <source>
        <dbReference type="EMBL" id="KAJ8340268.1"/>
    </source>
</evidence>
<comment type="caution">
    <text evidence="2">The sequence shown here is derived from an EMBL/GenBank/DDBJ whole genome shotgun (WGS) entry which is preliminary data.</text>
</comment>
<evidence type="ECO:0000256" key="1">
    <source>
        <dbReference type="SAM" id="MobiDB-lite"/>
    </source>
</evidence>
<keyword evidence="3" id="KW-1185">Reference proteome</keyword>
<dbReference type="EMBL" id="JAINUF010000016">
    <property type="protein sequence ID" value="KAJ8340268.1"/>
    <property type="molecule type" value="Genomic_DNA"/>
</dbReference>
<evidence type="ECO:0000313" key="3">
    <source>
        <dbReference type="Proteomes" id="UP001152622"/>
    </source>
</evidence>